<dbReference type="Pfam" id="PF07730">
    <property type="entry name" value="HisKA_3"/>
    <property type="match status" value="1"/>
</dbReference>
<dbReference type="GO" id="GO:0046983">
    <property type="term" value="F:protein dimerization activity"/>
    <property type="evidence" value="ECO:0007669"/>
    <property type="project" value="InterPro"/>
</dbReference>
<keyword evidence="12" id="KW-1185">Reference proteome</keyword>
<evidence type="ECO:0000256" key="7">
    <source>
        <dbReference type="ARBA" id="ARBA00022840"/>
    </source>
</evidence>
<dbReference type="Gene3D" id="3.30.565.10">
    <property type="entry name" value="Histidine kinase-like ATPase, C-terminal domain"/>
    <property type="match status" value="1"/>
</dbReference>
<evidence type="ECO:0000256" key="4">
    <source>
        <dbReference type="ARBA" id="ARBA00022679"/>
    </source>
</evidence>
<sequence>MFLLIGGAVAVTFLLLAASVVGAFATGTSINLWALLVLALASIALVGFLPGIREVQTAAAETLLGATEVVVPEPMRPKHRWRTALWTCVHQIIGFLTGLAIAAVGLAVAVPWVLLSGRTVVNFTGTPLDPPTTGLGWLAVAGVVVAIVVAGVAFVVGAGLAASWSAPLLLGPLGEDRLLLAERRLRREQEYLRLSRDLHDGVGHALSGISLQAAAARRVIGRDPARTEAALAAIEQLAATAAGELDHALGVLRDGSAPRHPEPGAAQLDALLQSHRDLGLEVDARIDPRLTAAGDVPALLDATAYRVCAEALSNAAKHGSGRRAALEVRRDAADLVVRVTNPLGGSVMRQRRAGRGLEGLRERVAVLGGRLETAEDAGQWVLTARLPMGGRRD</sequence>
<dbReference type="InterPro" id="IPR050482">
    <property type="entry name" value="Sensor_HK_TwoCompSys"/>
</dbReference>
<reference evidence="11 12" key="1">
    <citation type="submission" date="2013-08" db="EMBL/GenBank/DDBJ databases">
        <title>The genome sequence of Knoellia sinensis.</title>
        <authorList>
            <person name="Zhu W."/>
            <person name="Wang G."/>
        </authorList>
    </citation>
    <scope>NUCLEOTIDE SEQUENCE [LARGE SCALE GENOMIC DNA]</scope>
    <source>
        <strain evidence="11 12">KCTC 19936</strain>
    </source>
</reference>
<dbReference type="Gene3D" id="1.20.5.1930">
    <property type="match status" value="1"/>
</dbReference>
<dbReference type="EMBL" id="AVPJ01000011">
    <property type="protein sequence ID" value="KGN31543.1"/>
    <property type="molecule type" value="Genomic_DNA"/>
</dbReference>
<keyword evidence="5" id="KW-0547">Nucleotide-binding</keyword>
<keyword evidence="9" id="KW-1133">Transmembrane helix</keyword>
<evidence type="ECO:0000256" key="2">
    <source>
        <dbReference type="ARBA" id="ARBA00012438"/>
    </source>
</evidence>
<dbReference type="GO" id="GO:0000155">
    <property type="term" value="F:phosphorelay sensor kinase activity"/>
    <property type="evidence" value="ECO:0007669"/>
    <property type="project" value="InterPro"/>
</dbReference>
<feature type="transmembrane region" description="Helical" evidence="9">
    <location>
        <begin position="32"/>
        <end position="52"/>
    </location>
</feature>
<gene>
    <name evidence="11" type="ORF">N802_04010</name>
</gene>
<dbReference type="STRING" id="1385520.N802_04010"/>
<protein>
    <recommendedName>
        <fullName evidence="2">histidine kinase</fullName>
        <ecNumber evidence="2">2.7.13.3</ecNumber>
    </recommendedName>
</protein>
<evidence type="ECO:0000256" key="6">
    <source>
        <dbReference type="ARBA" id="ARBA00022777"/>
    </source>
</evidence>
<feature type="transmembrane region" description="Helical" evidence="9">
    <location>
        <begin position="84"/>
        <end position="115"/>
    </location>
</feature>
<dbReference type="GO" id="GO:0005524">
    <property type="term" value="F:ATP binding"/>
    <property type="evidence" value="ECO:0007669"/>
    <property type="project" value="UniProtKB-KW"/>
</dbReference>
<feature type="domain" description="Signal transduction histidine kinase subgroup 3 dimerisation and phosphoacceptor" evidence="10">
    <location>
        <begin position="193"/>
        <end position="255"/>
    </location>
</feature>
<comment type="caution">
    <text evidence="11">The sequence shown here is derived from an EMBL/GenBank/DDBJ whole genome shotgun (WGS) entry which is preliminary data.</text>
</comment>
<evidence type="ECO:0000256" key="5">
    <source>
        <dbReference type="ARBA" id="ARBA00022741"/>
    </source>
</evidence>
<dbReference type="Proteomes" id="UP000030002">
    <property type="component" value="Unassembled WGS sequence"/>
</dbReference>
<keyword evidence="7" id="KW-0067">ATP-binding</keyword>
<dbReference type="SUPFAM" id="SSF55874">
    <property type="entry name" value="ATPase domain of HSP90 chaperone/DNA topoisomerase II/histidine kinase"/>
    <property type="match status" value="1"/>
</dbReference>
<dbReference type="EC" id="2.7.13.3" evidence="2"/>
<dbReference type="AlphaFoldDB" id="A0A0A0J317"/>
<comment type="catalytic activity">
    <reaction evidence="1">
        <text>ATP + protein L-histidine = ADP + protein N-phospho-L-histidine.</text>
        <dbReference type="EC" id="2.7.13.3"/>
    </reaction>
</comment>
<organism evidence="11 12">
    <name type="scientific">Knoellia sinensis KCTC 19936</name>
    <dbReference type="NCBI Taxonomy" id="1385520"/>
    <lineage>
        <taxon>Bacteria</taxon>
        <taxon>Bacillati</taxon>
        <taxon>Actinomycetota</taxon>
        <taxon>Actinomycetes</taxon>
        <taxon>Micrococcales</taxon>
        <taxon>Intrasporangiaceae</taxon>
        <taxon>Knoellia</taxon>
    </lineage>
</organism>
<dbReference type="PANTHER" id="PTHR24421:SF10">
    <property type="entry name" value="NITRATE_NITRITE SENSOR PROTEIN NARQ"/>
    <property type="match status" value="1"/>
</dbReference>
<evidence type="ECO:0000256" key="9">
    <source>
        <dbReference type="SAM" id="Phobius"/>
    </source>
</evidence>
<dbReference type="CDD" id="cd16917">
    <property type="entry name" value="HATPase_UhpB-NarQ-NarX-like"/>
    <property type="match status" value="1"/>
</dbReference>
<evidence type="ECO:0000259" key="10">
    <source>
        <dbReference type="Pfam" id="PF07730"/>
    </source>
</evidence>
<keyword evidence="9" id="KW-0812">Transmembrane</keyword>
<keyword evidence="8" id="KW-0902">Two-component regulatory system</keyword>
<dbReference type="InterPro" id="IPR011712">
    <property type="entry name" value="Sig_transdc_His_kin_sub3_dim/P"/>
</dbReference>
<accession>A0A0A0J317</accession>
<dbReference type="eggNOG" id="COG4585">
    <property type="taxonomic scope" value="Bacteria"/>
</dbReference>
<dbReference type="GO" id="GO:0016020">
    <property type="term" value="C:membrane"/>
    <property type="evidence" value="ECO:0007669"/>
    <property type="project" value="InterPro"/>
</dbReference>
<keyword evidence="3" id="KW-0597">Phosphoprotein</keyword>
<name>A0A0A0J317_9MICO</name>
<evidence type="ECO:0000256" key="3">
    <source>
        <dbReference type="ARBA" id="ARBA00022553"/>
    </source>
</evidence>
<feature type="transmembrane region" description="Helical" evidence="9">
    <location>
        <begin position="135"/>
        <end position="162"/>
    </location>
</feature>
<evidence type="ECO:0000313" key="11">
    <source>
        <dbReference type="EMBL" id="KGN31543.1"/>
    </source>
</evidence>
<evidence type="ECO:0000256" key="8">
    <source>
        <dbReference type="ARBA" id="ARBA00023012"/>
    </source>
</evidence>
<keyword evidence="6" id="KW-0418">Kinase</keyword>
<evidence type="ECO:0000313" key="12">
    <source>
        <dbReference type="Proteomes" id="UP000030002"/>
    </source>
</evidence>
<dbReference type="InterPro" id="IPR036890">
    <property type="entry name" value="HATPase_C_sf"/>
</dbReference>
<evidence type="ECO:0000256" key="1">
    <source>
        <dbReference type="ARBA" id="ARBA00000085"/>
    </source>
</evidence>
<dbReference type="PANTHER" id="PTHR24421">
    <property type="entry name" value="NITRATE/NITRITE SENSOR PROTEIN NARX-RELATED"/>
    <property type="match status" value="1"/>
</dbReference>
<keyword evidence="9" id="KW-0472">Membrane</keyword>
<keyword evidence="4" id="KW-0808">Transferase</keyword>
<proteinExistence type="predicted"/>